<keyword evidence="3" id="KW-1185">Reference proteome</keyword>
<evidence type="ECO:0000259" key="1">
    <source>
        <dbReference type="Pfam" id="PF13472"/>
    </source>
</evidence>
<dbReference type="InterPro" id="IPR051532">
    <property type="entry name" value="Ester_Hydrolysis_Enzymes"/>
</dbReference>
<feature type="domain" description="SGNH hydrolase-type esterase" evidence="1">
    <location>
        <begin position="69"/>
        <end position="229"/>
    </location>
</feature>
<evidence type="ECO:0000313" key="3">
    <source>
        <dbReference type="Proteomes" id="UP000001695"/>
    </source>
</evidence>
<evidence type="ECO:0000313" key="2">
    <source>
        <dbReference type="EMBL" id="ACB94481.1"/>
    </source>
</evidence>
<dbReference type="PANTHER" id="PTHR30383">
    <property type="entry name" value="THIOESTERASE 1/PROTEASE 1/LYSOPHOSPHOLIPASE L1"/>
    <property type="match status" value="1"/>
</dbReference>
<dbReference type="Pfam" id="PF13472">
    <property type="entry name" value="Lipase_GDSL_2"/>
    <property type="match status" value="1"/>
</dbReference>
<dbReference type="Proteomes" id="UP000001695">
    <property type="component" value="Chromosome"/>
</dbReference>
<dbReference type="eggNOG" id="COG2755">
    <property type="taxonomic scope" value="Bacteria"/>
</dbReference>
<gene>
    <name evidence="2" type="ordered locus">Bind_0831</name>
</gene>
<dbReference type="InterPro" id="IPR036514">
    <property type="entry name" value="SGNH_hydro_sf"/>
</dbReference>
<dbReference type="CDD" id="cd01822">
    <property type="entry name" value="Lysophospholipase_L1_like"/>
    <property type="match status" value="1"/>
</dbReference>
<sequence length="248" mass="26688">MKRTNEIATDAVRTVVHEATNKAADADATFAAYKQRRHFLQSTAGLFAAIALGMSGKGWAATNPLKIVALGDSLTAGYLLPAQAAFPVVLEKALRNQGYDVRLINAGVSGDTAAGGLARLDWSLGEGVDGVIVELGANDMLRGIDPASTRATLAEILTRLRQRRIKALLAGMRAAPNLDALYREQFEAIYPALAQQFDVPFYPFFLDGVAGNPALELPDRVHPNQEGVERIVEKFLPLAERFVQSLGS</sequence>
<dbReference type="InterPro" id="IPR013830">
    <property type="entry name" value="SGNH_hydro"/>
</dbReference>
<dbReference type="STRING" id="395963.Bind_0831"/>
<dbReference type="AlphaFoldDB" id="B2IH68"/>
<reference evidence="2 3" key="2">
    <citation type="journal article" date="2010" name="J. Bacteriol.">
        <title>Complete genome sequence of Beijerinckia indica subsp. indica.</title>
        <authorList>
            <person name="Tamas I."/>
            <person name="Dedysh S.N."/>
            <person name="Liesack W."/>
            <person name="Stott M.B."/>
            <person name="Alam M."/>
            <person name="Murrell J.C."/>
            <person name="Dunfield P.F."/>
        </authorList>
    </citation>
    <scope>NUCLEOTIDE SEQUENCE [LARGE SCALE GENOMIC DNA]</scope>
    <source>
        <strain evidence="3">ATCC 9039 / DSM 1715 / NCIMB 8712</strain>
    </source>
</reference>
<dbReference type="SUPFAM" id="SSF52266">
    <property type="entry name" value="SGNH hydrolase"/>
    <property type="match status" value="1"/>
</dbReference>
<dbReference type="GO" id="GO:0004622">
    <property type="term" value="F:phosphatidylcholine lysophospholipase activity"/>
    <property type="evidence" value="ECO:0007669"/>
    <property type="project" value="TreeGrafter"/>
</dbReference>
<dbReference type="EMBL" id="CP001016">
    <property type="protein sequence ID" value="ACB94481.1"/>
    <property type="molecule type" value="Genomic_DNA"/>
</dbReference>
<dbReference type="RefSeq" id="WP_012383838.1">
    <property type="nucleotide sequence ID" value="NC_010581.1"/>
</dbReference>
<dbReference type="KEGG" id="bid:Bind_0831"/>
<dbReference type="Gene3D" id="3.40.50.1110">
    <property type="entry name" value="SGNH hydrolase"/>
    <property type="match status" value="1"/>
</dbReference>
<protein>
    <submittedName>
        <fullName evidence="2">Lipolytic protein G-D-S-L family</fullName>
    </submittedName>
</protein>
<name>B2IH68_BEII9</name>
<dbReference type="PANTHER" id="PTHR30383:SF24">
    <property type="entry name" value="THIOESTERASE 1_PROTEASE 1_LYSOPHOSPHOLIPASE L1"/>
    <property type="match status" value="1"/>
</dbReference>
<accession>B2IH68</accession>
<organism evidence="2 3">
    <name type="scientific">Beijerinckia indica subsp. indica (strain ATCC 9039 / DSM 1715 / NCIMB 8712)</name>
    <dbReference type="NCBI Taxonomy" id="395963"/>
    <lineage>
        <taxon>Bacteria</taxon>
        <taxon>Pseudomonadati</taxon>
        <taxon>Pseudomonadota</taxon>
        <taxon>Alphaproteobacteria</taxon>
        <taxon>Hyphomicrobiales</taxon>
        <taxon>Beijerinckiaceae</taxon>
        <taxon>Beijerinckia</taxon>
    </lineage>
</organism>
<proteinExistence type="predicted"/>
<reference evidence="3" key="1">
    <citation type="submission" date="2008-03" db="EMBL/GenBank/DDBJ databases">
        <title>Complete sequence of chromosome of Beijerinckia indica subsp. indica ATCC 9039.</title>
        <authorList>
            <consortium name="US DOE Joint Genome Institute"/>
            <person name="Copeland A."/>
            <person name="Lucas S."/>
            <person name="Lapidus A."/>
            <person name="Glavina del Rio T."/>
            <person name="Dalin E."/>
            <person name="Tice H."/>
            <person name="Bruce D."/>
            <person name="Goodwin L."/>
            <person name="Pitluck S."/>
            <person name="LaButti K."/>
            <person name="Schmutz J."/>
            <person name="Larimer F."/>
            <person name="Land M."/>
            <person name="Hauser L."/>
            <person name="Kyrpides N."/>
            <person name="Mikhailova N."/>
            <person name="Dunfield P.F."/>
            <person name="Dedysh S.N."/>
            <person name="Liesack W."/>
            <person name="Saw J.H."/>
            <person name="Alam M."/>
            <person name="Chen Y."/>
            <person name="Murrell J.C."/>
            <person name="Richardson P."/>
        </authorList>
    </citation>
    <scope>NUCLEOTIDE SEQUENCE [LARGE SCALE GENOMIC DNA]</scope>
    <source>
        <strain evidence="3">ATCC 9039 / DSM 1715 / NCIMB 8712</strain>
    </source>
</reference>
<dbReference type="HOGENOM" id="CLU_051180_1_1_5"/>